<comment type="caution">
    <text evidence="1">The sequence shown here is derived from an EMBL/GenBank/DDBJ whole genome shotgun (WGS) entry which is preliminary data.</text>
</comment>
<dbReference type="AlphaFoldDB" id="H4GIY8"/>
<sequence>MREQLKAEVKDLRLDGWDRAAIKAYLAYLGRYTLKDAQSDQVTPQQKIKSYWRSVHNVGSKIYTSLFNASRLKPYAKLNLLLNRQLGGYIDQNGFLQLPANRKYHLKAQISPTSSFFPAMRDTVVAAYKNNSKGLKADSLGQELHLFRSYLDRSYLNYIRQYDGLKHDLPAEATDYQRLQQFMKDHHLEADYSTGANYHNRYQGTFTYPENMKVQLMKDSTAKTKNDGRMIEFIVNIQNGSFVSEWNAYDQHLNADGTVNSDPSIYSNQEQEMIANTESFNYGVPSGGQGNHVPSTYYKTHQNLDVSHPKDPEIRQQATAKNKFKSEADYDKGGDYVDIVKNGEKDIKSWDDYIKHKDNRSISNEYNKYVAWTKKYHQYPNYQPGFSYYLEHQN</sequence>
<protein>
    <recommendedName>
        <fullName evidence="3">DUF3114 domain-containing protein</fullName>
    </recommendedName>
</protein>
<dbReference type="Proteomes" id="UP000004567">
    <property type="component" value="Unassembled WGS sequence"/>
</dbReference>
<dbReference type="InterPro" id="IPR021462">
    <property type="entry name" value="DUF3114"/>
</dbReference>
<accession>H4GIY8</accession>
<proteinExistence type="predicted"/>
<dbReference type="PATRIC" id="fig|1144300.3.peg.590"/>
<evidence type="ECO:0000313" key="2">
    <source>
        <dbReference type="Proteomes" id="UP000004567"/>
    </source>
</evidence>
<gene>
    <name evidence="1" type="ORF">PS3_11952</name>
</gene>
<reference evidence="1 2" key="1">
    <citation type="journal article" date="2013" name="Genome Announc.">
        <title>Genome Sequence of Lactobacillus gastricus PS3, a Strain Isolated from Human Milk.</title>
        <authorList>
            <person name="Martin V."/>
            <person name="Cardenas N."/>
            <person name="Jimenez E."/>
            <person name="Maldonado A."/>
            <person name="Rodriguez J.M."/>
            <person name="Fernandez L."/>
        </authorList>
    </citation>
    <scope>NUCLEOTIDE SEQUENCE [LARGE SCALE GENOMIC DNA]</scope>
    <source>
        <strain evidence="1 2">PS3</strain>
    </source>
</reference>
<organism evidence="1 2">
    <name type="scientific">Limosilactobacillus gastricus PS3</name>
    <dbReference type="NCBI Taxonomy" id="1144300"/>
    <lineage>
        <taxon>Bacteria</taxon>
        <taxon>Bacillati</taxon>
        <taxon>Bacillota</taxon>
        <taxon>Bacilli</taxon>
        <taxon>Lactobacillales</taxon>
        <taxon>Lactobacillaceae</taxon>
        <taxon>Limosilactobacillus</taxon>
    </lineage>
</organism>
<dbReference type="EMBL" id="AICN01000026">
    <property type="protein sequence ID" value="EHS87100.1"/>
    <property type="molecule type" value="Genomic_DNA"/>
</dbReference>
<name>H4GIY8_9LACO</name>
<dbReference type="Pfam" id="PF11311">
    <property type="entry name" value="DUF3114"/>
    <property type="match status" value="1"/>
</dbReference>
<evidence type="ECO:0008006" key="3">
    <source>
        <dbReference type="Google" id="ProtNLM"/>
    </source>
</evidence>
<evidence type="ECO:0000313" key="1">
    <source>
        <dbReference type="EMBL" id="EHS87100.1"/>
    </source>
</evidence>